<feature type="compositionally biased region" description="Acidic residues" evidence="2">
    <location>
        <begin position="184"/>
        <end position="195"/>
    </location>
</feature>
<dbReference type="InterPro" id="IPR013083">
    <property type="entry name" value="Znf_RING/FYVE/PHD"/>
</dbReference>
<feature type="region of interest" description="Disordered" evidence="2">
    <location>
        <begin position="86"/>
        <end position="108"/>
    </location>
</feature>
<accession>A0A9N8DWX1</accession>
<keyword evidence="1" id="KW-0175">Coiled coil</keyword>
<dbReference type="GO" id="GO:0016567">
    <property type="term" value="P:protein ubiquitination"/>
    <property type="evidence" value="ECO:0007669"/>
    <property type="project" value="InterPro"/>
</dbReference>
<feature type="region of interest" description="Disordered" evidence="2">
    <location>
        <begin position="183"/>
        <end position="227"/>
    </location>
</feature>
<keyword evidence="4" id="KW-0863">Zinc-finger</keyword>
<dbReference type="Pfam" id="PF04564">
    <property type="entry name" value="U-box"/>
    <property type="match status" value="1"/>
</dbReference>
<dbReference type="InterPro" id="IPR052858">
    <property type="entry name" value="E3_ubiquitin-ligase_LIN"/>
</dbReference>
<proteinExistence type="predicted"/>
<gene>
    <name evidence="4" type="ORF">SEMRO_406_G136480.1</name>
</gene>
<dbReference type="AlphaFoldDB" id="A0A9N8DWX1"/>
<dbReference type="GO" id="GO:0008270">
    <property type="term" value="F:zinc ion binding"/>
    <property type="evidence" value="ECO:0007669"/>
    <property type="project" value="UniProtKB-KW"/>
</dbReference>
<evidence type="ECO:0000256" key="2">
    <source>
        <dbReference type="SAM" id="MobiDB-lite"/>
    </source>
</evidence>
<dbReference type="SMART" id="SM00504">
    <property type="entry name" value="Ubox"/>
    <property type="match status" value="1"/>
</dbReference>
<feature type="coiled-coil region" evidence="1">
    <location>
        <begin position="27"/>
        <end position="68"/>
    </location>
</feature>
<dbReference type="OrthoDB" id="424220at2759"/>
<feature type="compositionally biased region" description="Polar residues" evidence="2">
    <location>
        <begin position="216"/>
        <end position="227"/>
    </location>
</feature>
<dbReference type="GO" id="GO:0004842">
    <property type="term" value="F:ubiquitin-protein transferase activity"/>
    <property type="evidence" value="ECO:0007669"/>
    <property type="project" value="InterPro"/>
</dbReference>
<dbReference type="InterPro" id="IPR003613">
    <property type="entry name" value="Ubox_domain"/>
</dbReference>
<dbReference type="SUPFAM" id="SSF57850">
    <property type="entry name" value="RING/U-box"/>
    <property type="match status" value="1"/>
</dbReference>
<dbReference type="EMBL" id="CAICTM010000405">
    <property type="protein sequence ID" value="CAB9509820.1"/>
    <property type="molecule type" value="Genomic_DNA"/>
</dbReference>
<evidence type="ECO:0000313" key="5">
    <source>
        <dbReference type="Proteomes" id="UP001153069"/>
    </source>
</evidence>
<keyword evidence="5" id="KW-1185">Reference proteome</keyword>
<dbReference type="PANTHER" id="PTHR47446">
    <property type="entry name" value="RING-TYPE E3 UBIQUITIN TRANSFERASE"/>
    <property type="match status" value="1"/>
</dbReference>
<evidence type="ECO:0000256" key="1">
    <source>
        <dbReference type="SAM" id="Coils"/>
    </source>
</evidence>
<feature type="domain" description="U-box" evidence="3">
    <location>
        <begin position="109"/>
        <end position="184"/>
    </location>
</feature>
<keyword evidence="4" id="KW-0862">Zinc</keyword>
<evidence type="ECO:0000259" key="3">
    <source>
        <dbReference type="PROSITE" id="PS51698"/>
    </source>
</evidence>
<dbReference type="Gene3D" id="3.30.40.10">
    <property type="entry name" value="Zinc/RING finger domain, C3HC4 (zinc finger)"/>
    <property type="match status" value="1"/>
</dbReference>
<reference evidence="4" key="1">
    <citation type="submission" date="2020-06" db="EMBL/GenBank/DDBJ databases">
        <authorList>
            <consortium name="Plant Systems Biology data submission"/>
        </authorList>
    </citation>
    <scope>NUCLEOTIDE SEQUENCE</scope>
    <source>
        <strain evidence="4">D6</strain>
    </source>
</reference>
<evidence type="ECO:0000313" key="4">
    <source>
        <dbReference type="EMBL" id="CAB9509820.1"/>
    </source>
</evidence>
<dbReference type="PANTHER" id="PTHR47446:SF2">
    <property type="entry name" value="RING-TYPE E3 UBIQUITIN TRANSFERASE"/>
    <property type="match status" value="1"/>
</dbReference>
<sequence>MQGSTTNNAAAVTMNDLLAATQNLATIDKALGDIRRLLEAKASLEADVQALKLEKARLAQEVSALRNEQIDASSVRASSLPDLHFDYDDDSSSSDDSEEELTHSERKAKAPERFVCPLTLEIMNHPMLQKGTKNNYERGAILEWIYFGKATCPLTRRKLHPGDFVLNEPLQREIEQWREKYDMQDESAQEEDMDSSELVPTLTPEEEQRNQKRLSLVQTKRNGSTKNLMGLRERILRKRDARVERRMSQR</sequence>
<comment type="caution">
    <text evidence="4">The sequence shown here is derived from an EMBL/GenBank/DDBJ whole genome shotgun (WGS) entry which is preliminary data.</text>
</comment>
<dbReference type="Proteomes" id="UP001153069">
    <property type="component" value="Unassembled WGS sequence"/>
</dbReference>
<feature type="compositionally biased region" description="Acidic residues" evidence="2">
    <location>
        <begin position="87"/>
        <end position="99"/>
    </location>
</feature>
<protein>
    <submittedName>
        <fullName evidence="4">Zinc-finger of the MIZ type in Nse subunit</fullName>
    </submittedName>
</protein>
<dbReference type="PROSITE" id="PS51698">
    <property type="entry name" value="U_BOX"/>
    <property type="match status" value="1"/>
</dbReference>
<keyword evidence="4" id="KW-0479">Metal-binding</keyword>
<organism evidence="4 5">
    <name type="scientific">Seminavis robusta</name>
    <dbReference type="NCBI Taxonomy" id="568900"/>
    <lineage>
        <taxon>Eukaryota</taxon>
        <taxon>Sar</taxon>
        <taxon>Stramenopiles</taxon>
        <taxon>Ochrophyta</taxon>
        <taxon>Bacillariophyta</taxon>
        <taxon>Bacillariophyceae</taxon>
        <taxon>Bacillariophycidae</taxon>
        <taxon>Naviculales</taxon>
        <taxon>Naviculaceae</taxon>
        <taxon>Seminavis</taxon>
    </lineage>
</organism>
<name>A0A9N8DWX1_9STRA</name>